<accession>A0A832DJ23</accession>
<keyword evidence="1" id="KW-0472">Membrane</keyword>
<name>A0A832DJ23_9BACT</name>
<dbReference type="NCBIfam" id="TIGR04183">
    <property type="entry name" value="Por_Secre_tail"/>
    <property type="match status" value="1"/>
</dbReference>
<keyword evidence="1" id="KW-0812">Transmembrane</keyword>
<evidence type="ECO:0000259" key="2">
    <source>
        <dbReference type="Pfam" id="PF18962"/>
    </source>
</evidence>
<evidence type="ECO:0000313" key="3">
    <source>
        <dbReference type="EMBL" id="HGT48362.1"/>
    </source>
</evidence>
<evidence type="ECO:0000256" key="1">
    <source>
        <dbReference type="SAM" id="Phobius"/>
    </source>
</evidence>
<proteinExistence type="predicted"/>
<reference evidence="3" key="1">
    <citation type="journal article" date="2020" name="mSystems">
        <title>Genome- and Community-Level Interaction Insights into Carbon Utilization and Element Cycling Functions of Hydrothermarchaeota in Hydrothermal Sediment.</title>
        <authorList>
            <person name="Zhou Z."/>
            <person name="Liu Y."/>
            <person name="Xu W."/>
            <person name="Pan J."/>
            <person name="Luo Z.H."/>
            <person name="Li M."/>
        </authorList>
    </citation>
    <scope>NUCLEOTIDE SEQUENCE [LARGE SCALE GENOMIC DNA]</scope>
    <source>
        <strain evidence="3">SpSt-500</strain>
    </source>
</reference>
<keyword evidence="1" id="KW-1133">Transmembrane helix</keyword>
<dbReference type="AlphaFoldDB" id="A0A832DJ23"/>
<dbReference type="InterPro" id="IPR013783">
    <property type="entry name" value="Ig-like_fold"/>
</dbReference>
<feature type="transmembrane region" description="Helical" evidence="1">
    <location>
        <begin position="20"/>
        <end position="39"/>
    </location>
</feature>
<dbReference type="InterPro" id="IPR026444">
    <property type="entry name" value="Secre_tail"/>
</dbReference>
<sequence length="610" mass="67019">MEDAMKLLKHNYKKIFARNFSLLSLFFELFLFVNFDLFAQIPDTIWTKTFGGSNIDVGYYVETTSDGGFIITGYTRSYGTMSGRNVLLIKTDSFGNEQWIKAYGGNNDDEGNSVQQTSDGGFIICGYTKSYGAGGNDVFLVKTDSLGNELWNKVFGGASDEEGYSVLQTNDGGFLIAGATSSFGAGSRDIWLVKTDTNGNLSWTKTIGGGSSDGARQINFTNDGGYIITGWTFSYGPGAVGNAWLVKTDSLGNMSWNKFFGGSDVDRGLSVQQTSDGGYVLTGYTASSGFGLDDMLLIKTDSNGNLQWQKTFGGSGRDYGNFVQQTFDNGYIITGYTLSFGAGGDDLWLVRTDASGNLQWSKTYGGAQSDVGYCLQETIDGGYIIVGHTLSRGAGLHDVWLLRLESIIPVELTSFTAFVKGNSVELNWTTATETNNRGFEIQRSVIPSEARNLSWVAVDYVKGNGTTTEPNNYSYVDEGLASGKFAYRLKQIDYDGSFSYSDIIEVEINNPEEFTLEQNYPNPFNPATKIKFKIQPSSLNPFSKGEGTFTSLRVFDVLGNEVAVLVNEFKKSGYYEVEFDANNFNLTSGIYFYRLQAGSFIEVRKMIYNK</sequence>
<dbReference type="Gene3D" id="2.60.40.10">
    <property type="entry name" value="Immunoglobulins"/>
    <property type="match status" value="1"/>
</dbReference>
<dbReference type="EMBL" id="DSVI01000016">
    <property type="protein sequence ID" value="HGT48362.1"/>
    <property type="molecule type" value="Genomic_DNA"/>
</dbReference>
<gene>
    <name evidence="3" type="ORF">ENS56_10020</name>
</gene>
<dbReference type="PANTHER" id="PTHR42754">
    <property type="entry name" value="ENDOGLUCANASE"/>
    <property type="match status" value="1"/>
</dbReference>
<dbReference type="Pfam" id="PF18962">
    <property type="entry name" value="Por_Secre_tail"/>
    <property type="match status" value="1"/>
</dbReference>
<feature type="domain" description="Secretion system C-terminal sorting" evidence="2">
    <location>
        <begin position="520"/>
        <end position="607"/>
    </location>
</feature>
<comment type="caution">
    <text evidence="3">The sequence shown here is derived from an EMBL/GenBank/DDBJ whole genome shotgun (WGS) entry which is preliminary data.</text>
</comment>
<dbReference type="PANTHER" id="PTHR42754:SF1">
    <property type="entry name" value="LIPOPROTEIN"/>
    <property type="match status" value="1"/>
</dbReference>
<protein>
    <submittedName>
        <fullName evidence="3">T9SS type A sorting domain-containing protein</fullName>
    </submittedName>
</protein>
<organism evidence="3">
    <name type="scientific">Ignavibacterium album</name>
    <dbReference type="NCBI Taxonomy" id="591197"/>
    <lineage>
        <taxon>Bacteria</taxon>
        <taxon>Pseudomonadati</taxon>
        <taxon>Ignavibacteriota</taxon>
        <taxon>Ignavibacteria</taxon>
        <taxon>Ignavibacteriales</taxon>
        <taxon>Ignavibacteriaceae</taxon>
        <taxon>Ignavibacterium</taxon>
    </lineage>
</organism>